<evidence type="ECO:0000313" key="2">
    <source>
        <dbReference type="EMBL" id="CAG8642542.1"/>
    </source>
</evidence>
<feature type="coiled-coil region" evidence="1">
    <location>
        <begin position="3"/>
        <end position="58"/>
    </location>
</feature>
<comment type="caution">
    <text evidence="2">The sequence shown here is derived from an EMBL/GenBank/DDBJ whole genome shotgun (WGS) entry which is preliminary data.</text>
</comment>
<dbReference type="PANTHER" id="PTHR38120">
    <property type="entry name" value="EXPRESSED PROTEIN"/>
    <property type="match status" value="1"/>
</dbReference>
<sequence length="313" mass="36112">MNIKELERHNNEINAKLEEAKQESSNFSSSLVRRIQQLENELSRVKDMNQALIEENEKILKGAFMLNPIMQRNESYTEKKHTDTVEKVTNGYESSSPKDDDIAKIENSIATDLTDEFDRTSLLNTFERVHKESDHSIIEKLQDTIKSLNDANKGLRLYIEKILDRIMEAQGFEEILSSAPEWKNQSVSNPVSSTTASFSFNNDPSQENKTKKIERRMSWSGYQPQNIFTSDDKIFVEEPSQIHPLPSKRVSNVDTVTLCDVPKRALHRNSTFSAKNTKRFSIFNWVGGASKGEKKDDPFMRPMYLVQEKERKK</sequence>
<gene>
    <name evidence="2" type="ORF">FMOSSE_LOCUS11063</name>
</gene>
<evidence type="ECO:0000256" key="1">
    <source>
        <dbReference type="SAM" id="Coils"/>
    </source>
</evidence>
<evidence type="ECO:0000313" key="3">
    <source>
        <dbReference type="Proteomes" id="UP000789375"/>
    </source>
</evidence>
<dbReference type="EMBL" id="CAJVPP010004043">
    <property type="protein sequence ID" value="CAG8642542.1"/>
    <property type="molecule type" value="Genomic_DNA"/>
</dbReference>
<proteinExistence type="predicted"/>
<accession>A0A9N9DJ57</accession>
<protein>
    <submittedName>
        <fullName evidence="2">6934_t:CDS:1</fullName>
    </submittedName>
</protein>
<dbReference type="AlphaFoldDB" id="A0A9N9DJ57"/>
<dbReference type="Proteomes" id="UP000789375">
    <property type="component" value="Unassembled WGS sequence"/>
</dbReference>
<reference evidence="2" key="1">
    <citation type="submission" date="2021-06" db="EMBL/GenBank/DDBJ databases">
        <authorList>
            <person name="Kallberg Y."/>
            <person name="Tangrot J."/>
            <person name="Rosling A."/>
        </authorList>
    </citation>
    <scope>NUCLEOTIDE SEQUENCE</scope>
    <source>
        <strain evidence="2">87-6 pot B 2015</strain>
    </source>
</reference>
<keyword evidence="1" id="KW-0175">Coiled coil</keyword>
<dbReference type="PANTHER" id="PTHR38120:SF1">
    <property type="entry name" value="M PROTEIN, SEROTYPE 2.1"/>
    <property type="match status" value="1"/>
</dbReference>
<organism evidence="2 3">
    <name type="scientific">Funneliformis mosseae</name>
    <name type="common">Endomycorrhizal fungus</name>
    <name type="synonym">Glomus mosseae</name>
    <dbReference type="NCBI Taxonomy" id="27381"/>
    <lineage>
        <taxon>Eukaryota</taxon>
        <taxon>Fungi</taxon>
        <taxon>Fungi incertae sedis</taxon>
        <taxon>Mucoromycota</taxon>
        <taxon>Glomeromycotina</taxon>
        <taxon>Glomeromycetes</taxon>
        <taxon>Glomerales</taxon>
        <taxon>Glomeraceae</taxon>
        <taxon>Funneliformis</taxon>
    </lineage>
</organism>
<keyword evidence="3" id="KW-1185">Reference proteome</keyword>
<name>A0A9N9DJ57_FUNMO</name>